<evidence type="ECO:0000256" key="1">
    <source>
        <dbReference type="SAM" id="MobiDB-lite"/>
    </source>
</evidence>
<name>A0A6A6U6F5_9PEZI</name>
<feature type="compositionally biased region" description="Basic residues" evidence="1">
    <location>
        <begin position="101"/>
        <end position="110"/>
    </location>
</feature>
<evidence type="ECO:0000313" key="2">
    <source>
        <dbReference type="EMBL" id="KAF2666873.1"/>
    </source>
</evidence>
<feature type="compositionally biased region" description="Acidic residues" evidence="1">
    <location>
        <begin position="50"/>
        <end position="60"/>
    </location>
</feature>
<feature type="compositionally biased region" description="Acidic residues" evidence="1">
    <location>
        <begin position="115"/>
        <end position="124"/>
    </location>
</feature>
<feature type="compositionally biased region" description="Low complexity" evidence="1">
    <location>
        <begin position="135"/>
        <end position="200"/>
    </location>
</feature>
<evidence type="ECO:0000313" key="3">
    <source>
        <dbReference type="Proteomes" id="UP000799302"/>
    </source>
</evidence>
<dbReference type="AlphaFoldDB" id="A0A6A6U6F5"/>
<gene>
    <name evidence="2" type="ORF">BT63DRAFT_457831</name>
</gene>
<keyword evidence="3" id="KW-1185">Reference proteome</keyword>
<accession>A0A6A6U6F5</accession>
<feature type="region of interest" description="Disordered" evidence="1">
    <location>
        <begin position="99"/>
        <end position="209"/>
    </location>
</feature>
<reference evidence="2" key="1">
    <citation type="journal article" date="2020" name="Stud. Mycol.">
        <title>101 Dothideomycetes genomes: a test case for predicting lifestyles and emergence of pathogens.</title>
        <authorList>
            <person name="Haridas S."/>
            <person name="Albert R."/>
            <person name="Binder M."/>
            <person name="Bloem J."/>
            <person name="Labutti K."/>
            <person name="Salamov A."/>
            <person name="Andreopoulos B."/>
            <person name="Baker S."/>
            <person name="Barry K."/>
            <person name="Bills G."/>
            <person name="Bluhm B."/>
            <person name="Cannon C."/>
            <person name="Castanera R."/>
            <person name="Culley D."/>
            <person name="Daum C."/>
            <person name="Ezra D."/>
            <person name="Gonzalez J."/>
            <person name="Henrissat B."/>
            <person name="Kuo A."/>
            <person name="Liang C."/>
            <person name="Lipzen A."/>
            <person name="Lutzoni F."/>
            <person name="Magnuson J."/>
            <person name="Mondo S."/>
            <person name="Nolan M."/>
            <person name="Ohm R."/>
            <person name="Pangilinan J."/>
            <person name="Park H.-J."/>
            <person name="Ramirez L."/>
            <person name="Alfaro M."/>
            <person name="Sun H."/>
            <person name="Tritt A."/>
            <person name="Yoshinaga Y."/>
            <person name="Zwiers L.-H."/>
            <person name="Turgeon B."/>
            <person name="Goodwin S."/>
            <person name="Spatafora J."/>
            <person name="Crous P."/>
            <person name="Grigoriev I."/>
        </authorList>
    </citation>
    <scope>NUCLEOTIDE SEQUENCE</scope>
    <source>
        <strain evidence="2">CBS 115976</strain>
    </source>
</reference>
<proteinExistence type="predicted"/>
<feature type="region of interest" description="Disordered" evidence="1">
    <location>
        <begin position="30"/>
        <end position="64"/>
    </location>
</feature>
<protein>
    <submittedName>
        <fullName evidence="2">Uncharacterized protein</fullName>
    </submittedName>
</protein>
<sequence length="209" mass="21518">MDTPPCTSPYVSATGVPTIIYPIEKSSPVASIERADTPVSTASLPIDVDASSDADDEVSDDEKKPLEKRVNAFVRKSLVQLAEMQVTVSEMIMNRVTAMTKKGKSKKRKRGTMEEPVDVEEESDYAPSPTKKARSASVVSARSAGRGARGARGATPANRGARGAGRGTTPVAPGVAARAARLAGRGARGAGRAATPAARGAGRGFGPGA</sequence>
<organism evidence="2 3">
    <name type="scientific">Microthyrium microscopicum</name>
    <dbReference type="NCBI Taxonomy" id="703497"/>
    <lineage>
        <taxon>Eukaryota</taxon>
        <taxon>Fungi</taxon>
        <taxon>Dikarya</taxon>
        <taxon>Ascomycota</taxon>
        <taxon>Pezizomycotina</taxon>
        <taxon>Dothideomycetes</taxon>
        <taxon>Dothideomycetes incertae sedis</taxon>
        <taxon>Microthyriales</taxon>
        <taxon>Microthyriaceae</taxon>
        <taxon>Microthyrium</taxon>
    </lineage>
</organism>
<dbReference type="Proteomes" id="UP000799302">
    <property type="component" value="Unassembled WGS sequence"/>
</dbReference>
<dbReference type="EMBL" id="MU004238">
    <property type="protein sequence ID" value="KAF2666873.1"/>
    <property type="molecule type" value="Genomic_DNA"/>
</dbReference>